<dbReference type="EMBL" id="CACRUV010000050">
    <property type="protein sequence ID" value="VYU73699.1"/>
    <property type="molecule type" value="Genomic_DNA"/>
</dbReference>
<protein>
    <submittedName>
        <fullName evidence="1">Uncharacterized protein</fullName>
    </submittedName>
</protein>
<gene>
    <name evidence="1" type="ORF">PMLFYP103_03558</name>
</gene>
<reference evidence="1" key="1">
    <citation type="submission" date="2019-11" db="EMBL/GenBank/DDBJ databases">
        <authorList>
            <person name="Feng L."/>
        </authorList>
    </citation>
    <scope>NUCLEOTIDE SEQUENCE</scope>
    <source>
        <strain evidence="1">PmerdaeLFYP103</strain>
    </source>
</reference>
<dbReference type="AlphaFoldDB" id="A0A6N3HCU6"/>
<organism evidence="1">
    <name type="scientific">Parabacteroides merdae</name>
    <dbReference type="NCBI Taxonomy" id="46503"/>
    <lineage>
        <taxon>Bacteria</taxon>
        <taxon>Pseudomonadati</taxon>
        <taxon>Bacteroidota</taxon>
        <taxon>Bacteroidia</taxon>
        <taxon>Bacteroidales</taxon>
        <taxon>Tannerellaceae</taxon>
        <taxon>Parabacteroides</taxon>
    </lineage>
</organism>
<proteinExistence type="predicted"/>
<evidence type="ECO:0000313" key="1">
    <source>
        <dbReference type="EMBL" id="VYU73699.1"/>
    </source>
</evidence>
<name>A0A6N3HCU6_9BACT</name>
<sequence length="37" mass="4657">MFIVYALAYLSDIELCYVQIRIKMSERIYNIRKWYCF</sequence>
<accession>A0A6N3HCU6</accession>